<organism evidence="1 2">
    <name type="scientific">Candidatus Saccharicenans subterraneus</name>
    <dbReference type="NCBI Taxonomy" id="2508984"/>
    <lineage>
        <taxon>Bacteria</taxon>
        <taxon>Candidatus Aminicenantota</taxon>
        <taxon>Candidatus Aminicenantia</taxon>
        <taxon>Candidatus Aminicenantales</taxon>
        <taxon>Candidatus Saccharicenantaceae</taxon>
        <taxon>Candidatus Saccharicenans</taxon>
    </lineage>
</organism>
<protein>
    <submittedName>
        <fullName evidence="1">Uncharacterized protein</fullName>
    </submittedName>
</protein>
<reference evidence="1 2" key="1">
    <citation type="submission" date="2018-08" db="EMBL/GenBank/DDBJ databases">
        <title>Genome analysis of the thermophilic bacterium of the candidate phylum Aminicenantes from deep subsurface aquifer revealed its physiology and ecological role.</title>
        <authorList>
            <person name="Kadnikov V.V."/>
            <person name="Mardanov A.V."/>
            <person name="Beletsky A.V."/>
            <person name="Karnachuk O.V."/>
            <person name="Ravin N.V."/>
        </authorList>
    </citation>
    <scope>NUCLEOTIDE SEQUENCE [LARGE SCALE GENOMIC DNA]</scope>
    <source>
        <strain evidence="1">BY38</strain>
    </source>
</reference>
<dbReference type="Proteomes" id="UP000257323">
    <property type="component" value="Unassembled WGS sequence"/>
</dbReference>
<dbReference type="EMBL" id="QUAH01000007">
    <property type="protein sequence ID" value="RFT15655.1"/>
    <property type="molecule type" value="Genomic_DNA"/>
</dbReference>
<comment type="caution">
    <text evidence="1">The sequence shown here is derived from an EMBL/GenBank/DDBJ whole genome shotgun (WGS) entry which is preliminary data.</text>
</comment>
<gene>
    <name evidence="1" type="ORF">OP8BY_0030</name>
</gene>
<name>A0A3E2BLM6_9BACT</name>
<dbReference type="AlphaFoldDB" id="A0A3E2BLM6"/>
<accession>A0A3E2BLM6</accession>
<evidence type="ECO:0000313" key="1">
    <source>
        <dbReference type="EMBL" id="RFT15655.1"/>
    </source>
</evidence>
<sequence>MTELVLEESTRSLLDDSNIIPGSPMPYFQVSSGCLIRL</sequence>
<proteinExistence type="predicted"/>
<evidence type="ECO:0000313" key="2">
    <source>
        <dbReference type="Proteomes" id="UP000257323"/>
    </source>
</evidence>